<dbReference type="SMART" id="SM00822">
    <property type="entry name" value="PKS_KR"/>
    <property type="match status" value="1"/>
</dbReference>
<evidence type="ECO:0000259" key="1">
    <source>
        <dbReference type="SMART" id="SM00822"/>
    </source>
</evidence>
<reference evidence="2 3" key="1">
    <citation type="submission" date="2020-08" db="EMBL/GenBank/DDBJ databases">
        <title>Sequencing the genomes of 1000 actinobacteria strains.</title>
        <authorList>
            <person name="Klenk H.-P."/>
        </authorList>
    </citation>
    <scope>NUCLEOTIDE SEQUENCE [LARGE SCALE GENOMIC DNA]</scope>
    <source>
        <strain evidence="2 3">DSM 45518</strain>
    </source>
</reference>
<feature type="domain" description="Ketoreductase" evidence="1">
    <location>
        <begin position="62"/>
        <end position="218"/>
    </location>
</feature>
<dbReference type="Proteomes" id="UP000542742">
    <property type="component" value="Unassembled WGS sequence"/>
</dbReference>
<dbReference type="AlphaFoldDB" id="A0A7W7CU24"/>
<evidence type="ECO:0000313" key="3">
    <source>
        <dbReference type="Proteomes" id="UP000542742"/>
    </source>
</evidence>
<organism evidence="2 3">
    <name type="scientific">Paractinoplanes abujensis</name>
    <dbReference type="NCBI Taxonomy" id="882441"/>
    <lineage>
        <taxon>Bacteria</taxon>
        <taxon>Bacillati</taxon>
        <taxon>Actinomycetota</taxon>
        <taxon>Actinomycetes</taxon>
        <taxon>Micromonosporales</taxon>
        <taxon>Micromonosporaceae</taxon>
        <taxon>Paractinoplanes</taxon>
    </lineage>
</organism>
<dbReference type="InterPro" id="IPR051203">
    <property type="entry name" value="Polysaccharide_Synthase-Rel"/>
</dbReference>
<dbReference type="Gene3D" id="3.40.50.720">
    <property type="entry name" value="NAD(P)-binding Rossmann-like Domain"/>
    <property type="match status" value="1"/>
</dbReference>
<name>A0A7W7CU24_9ACTN</name>
<dbReference type="EMBL" id="JACHMF010000001">
    <property type="protein sequence ID" value="MBB4693380.1"/>
    <property type="molecule type" value="Genomic_DNA"/>
</dbReference>
<dbReference type="PANTHER" id="PTHR43318">
    <property type="entry name" value="UDP-N-ACETYLGLUCOSAMINE 4,6-DEHYDRATASE"/>
    <property type="match status" value="1"/>
</dbReference>
<evidence type="ECO:0000313" key="2">
    <source>
        <dbReference type="EMBL" id="MBB4693380.1"/>
    </source>
</evidence>
<dbReference type="InterPro" id="IPR057326">
    <property type="entry name" value="KR_dom"/>
</dbReference>
<dbReference type="InterPro" id="IPR036291">
    <property type="entry name" value="NAD(P)-bd_dom_sf"/>
</dbReference>
<accession>A0A7W7CU24</accession>
<gene>
    <name evidence="2" type="ORF">BKA14_003528</name>
</gene>
<keyword evidence="3" id="KW-1185">Reference proteome</keyword>
<protein>
    <submittedName>
        <fullName evidence="2">Nucleoside-diphosphate-sugar epimerase</fullName>
    </submittedName>
</protein>
<dbReference type="RefSeq" id="WP_184952009.1">
    <property type="nucleotide sequence ID" value="NZ_BOMC01000080.1"/>
</dbReference>
<proteinExistence type="predicted"/>
<dbReference type="PANTHER" id="PTHR43318:SF1">
    <property type="entry name" value="POLYSACCHARIDE BIOSYNTHESIS PROTEIN EPSC-RELATED"/>
    <property type="match status" value="1"/>
</dbReference>
<dbReference type="SUPFAM" id="SSF51735">
    <property type="entry name" value="NAD(P)-binding Rossmann-fold domains"/>
    <property type="match status" value="1"/>
</dbReference>
<sequence length="448" mass="47936">MRQVAPPGQATLPAATVDALRELTAELLAARPEAPAEHRRFAAVRHRAISPPGTVVPAVAGRVVLVTGGTGCVGRQLLHHLAALRPARLVSLAHLPPGRPVPGVRYELGDVRDRALVRRVLAHHRPSLVFHLAAQRDPGRAEAQPADALATNLIGTRNVLAEAERTGVRRLVYASTGKAMRPYTPDVYAGSKRLGEGLVARAAARGTTACSAVRFTHVVDNSIIARRLRLWCERGDVVRLHAADTMFYVQSARESAQLLLTALTAPADDVYRMYTIRDLGWPVSLLDLALGVMAAQQSIVPLYVAGPEPGYEPAAYPGLFDPRYAGGISPLINALEAPYARPSTCPEVDVVTVPRAAADWPVEGLADLDDACRTGDAATARRLHRRLCALALTAAADAAAPATLRRVTRLTEPHRPSMPVVHRLIDDAFRTALARHDPARALAAPTAA</sequence>
<dbReference type="Pfam" id="PF01370">
    <property type="entry name" value="Epimerase"/>
    <property type="match status" value="1"/>
</dbReference>
<comment type="caution">
    <text evidence="2">The sequence shown here is derived from an EMBL/GenBank/DDBJ whole genome shotgun (WGS) entry which is preliminary data.</text>
</comment>
<dbReference type="InterPro" id="IPR001509">
    <property type="entry name" value="Epimerase_deHydtase"/>
</dbReference>